<dbReference type="OrthoDB" id="4159699at2759"/>
<protein>
    <recommendedName>
        <fullName evidence="4">Fungal N-terminal domain-containing protein</fullName>
    </recommendedName>
</protein>
<dbReference type="EMBL" id="LVKK01000082">
    <property type="protein sequence ID" value="OAG36837.1"/>
    <property type="molecule type" value="Genomic_DNA"/>
</dbReference>
<dbReference type="Proteomes" id="UP000077002">
    <property type="component" value="Unassembled WGS sequence"/>
</dbReference>
<dbReference type="GeneID" id="34604050"/>
<feature type="compositionally biased region" description="Low complexity" evidence="1">
    <location>
        <begin position="246"/>
        <end position="258"/>
    </location>
</feature>
<reference evidence="2 3" key="1">
    <citation type="submission" date="2016-03" db="EMBL/GenBank/DDBJ databases">
        <title>Draft genome sequence of the Fonsecaea monophora CBS 269.37.</title>
        <authorList>
            <person name="Bombassaro A."/>
            <person name="Vinicius W.A."/>
            <person name="De Hoog S."/>
            <person name="Sun J."/>
            <person name="Souza E.M."/>
            <person name="Raittz R.T."/>
            <person name="Costa F."/>
            <person name="Leao A.C."/>
            <person name="Tadra-Sfeir M.Z."/>
            <person name="Baura V."/>
            <person name="Balsanelli E."/>
            <person name="Pedrosa F.O."/>
            <person name="Moreno L.F."/>
            <person name="Steffens M.B."/>
            <person name="Xi L."/>
            <person name="Bocca A.L."/>
            <person name="Felipe M.S."/>
            <person name="Teixeira M."/>
            <person name="Telles Filho F.Q."/>
            <person name="Azevedo C.M."/>
            <person name="Gomes R."/>
            <person name="Vicente V.A."/>
        </authorList>
    </citation>
    <scope>NUCLEOTIDE SEQUENCE [LARGE SCALE GENOMIC DNA]</scope>
    <source>
        <strain evidence="2 3">CBS 269.37</strain>
    </source>
</reference>
<proteinExistence type="predicted"/>
<organism evidence="2 3">
    <name type="scientific">Fonsecaea monophora</name>
    <dbReference type="NCBI Taxonomy" id="254056"/>
    <lineage>
        <taxon>Eukaryota</taxon>
        <taxon>Fungi</taxon>
        <taxon>Dikarya</taxon>
        <taxon>Ascomycota</taxon>
        <taxon>Pezizomycotina</taxon>
        <taxon>Eurotiomycetes</taxon>
        <taxon>Chaetothyriomycetidae</taxon>
        <taxon>Chaetothyriales</taxon>
        <taxon>Herpotrichiellaceae</taxon>
        <taxon>Fonsecaea</taxon>
    </lineage>
</organism>
<keyword evidence="3" id="KW-1185">Reference proteome</keyword>
<evidence type="ECO:0000256" key="1">
    <source>
        <dbReference type="SAM" id="MobiDB-lite"/>
    </source>
</evidence>
<evidence type="ECO:0000313" key="2">
    <source>
        <dbReference type="EMBL" id="OAG36837.1"/>
    </source>
</evidence>
<evidence type="ECO:0000313" key="3">
    <source>
        <dbReference type="Proteomes" id="UP000077002"/>
    </source>
</evidence>
<gene>
    <name evidence="2" type="ORF">AYO21_08910</name>
</gene>
<sequence length="368" mass="41761">MEVVGAVSAVLTIAGEFDHICKRLRRCSRYLKYAKDDVTDIRDEVDSFRILLTEFHRTLTDERWGDEGLSREIKTTNIVSQIVKSGRRALASINSILAGLDPLRRDKEYPAIQQWYARWKWSTRKEEWLPAHTLLNSIKGSANLLISIVICHHFLRSREQLDAENRTIPDDLNKQISLYASQTQTMVSNCRKTERTLRRMQAQQADMLRLAKEFVALSFDLAQSHIESNPELEAVLTRHRIPSVISSNSTASKSSGSSRRVDNIRPSNSSNPRESRSGESSADVLVSDGSQDDTAGNPVAGVPAEPLHRHGRSYSPSLAPLMYHHQLRLQLVIALRALFQPPYGVHRYRTHVQHPIPRDQMQTLKSGR</sequence>
<feature type="region of interest" description="Disordered" evidence="1">
    <location>
        <begin position="246"/>
        <end position="311"/>
    </location>
</feature>
<name>A0A177EXQ9_9EURO</name>
<dbReference type="AlphaFoldDB" id="A0A177EXQ9"/>
<comment type="caution">
    <text evidence="2">The sequence shown here is derived from an EMBL/GenBank/DDBJ whole genome shotgun (WGS) entry which is preliminary data.</text>
</comment>
<dbReference type="RefSeq" id="XP_022508789.1">
    <property type="nucleotide sequence ID" value="XM_022658850.1"/>
</dbReference>
<accession>A0A177EXQ9</accession>
<evidence type="ECO:0008006" key="4">
    <source>
        <dbReference type="Google" id="ProtNLM"/>
    </source>
</evidence>